<evidence type="ECO:0000313" key="1">
    <source>
        <dbReference type="EMBL" id="AOC97041.1"/>
    </source>
</evidence>
<proteinExistence type="predicted"/>
<dbReference type="Gene3D" id="3.20.20.80">
    <property type="entry name" value="Glycosidases"/>
    <property type="match status" value="1"/>
</dbReference>
<dbReference type="RefSeq" id="WP_066034791.1">
    <property type="nucleotide sequence ID" value="NZ_CP016907.1"/>
</dbReference>
<dbReference type="AlphaFoldDB" id="A0AAC9GLB4"/>
<evidence type="ECO:0000313" key="2">
    <source>
        <dbReference type="Proteomes" id="UP000093276"/>
    </source>
</evidence>
<dbReference type="KEGG" id="fjg:BB050_03963"/>
<dbReference type="Proteomes" id="UP000093276">
    <property type="component" value="Chromosome"/>
</dbReference>
<sequence length="381" mass="44117">MERFNTFFMAGFECADHINRSGERINLLKETQHDIRTEEDYRALNAIDIRTVREGICWSEVEKASGDFDFSNVLTRIRAAEKYGIQQIWDLIHFGYPDGLYPTHPLFAERFEKLCEAFALFYRANATQPLMVVPINEISFLAWHSGDVRGTVPFATNSGWDMKYHLCKAAIAGIKKLKSTDPNCTVILVEPLVRIHPTPEHYYVLDINEHQFQAMDIIAGRMCPELGGSEDYLEILGFNYYWDCQWEAGGKPLPWPEEQAKEKRTPLSELLQTAYYRYQKPIFISETGHFGPQRALWIKEIATECLKAQDNGVDLQGICLYPATDRPDWDNLQNYCQCGLWDLDHHKDRVAHQPYINAVIQAQSKFQKPQNVLKRLARLFE</sequence>
<name>A0AAC9GLB4_9FLAO</name>
<protein>
    <recommendedName>
        <fullName evidence="3">Beta-glucosidase/6-phospho-beta-glucosidase/beta-galactosidase</fullName>
    </recommendedName>
</protein>
<dbReference type="GeneID" id="32309845"/>
<dbReference type="EMBL" id="CP016907">
    <property type="protein sequence ID" value="AOC97041.1"/>
    <property type="molecule type" value="Genomic_DNA"/>
</dbReference>
<organism evidence="1 2">
    <name type="scientific">Flavobacterium anhuiense</name>
    <dbReference type="NCBI Taxonomy" id="459526"/>
    <lineage>
        <taxon>Bacteria</taxon>
        <taxon>Pseudomonadati</taxon>
        <taxon>Bacteroidota</taxon>
        <taxon>Flavobacteriia</taxon>
        <taxon>Flavobacteriales</taxon>
        <taxon>Flavobacteriaceae</taxon>
        <taxon>Flavobacterium</taxon>
    </lineage>
</organism>
<accession>A0AAC9GLB4</accession>
<reference evidence="1 2" key="1">
    <citation type="submission" date="2016-08" db="EMBL/GenBank/DDBJ databases">
        <title>Complete genome sequence of Flavobacterium johnsoniae strain GSE09, a volatile-producing biocontrol agent isolated from cucumber (Cucumis sativus).</title>
        <authorList>
            <person name="Jeong J.-J."/>
            <person name="Oh J.Y."/>
            <person name="Jim Y.J."/>
            <person name="Sang M.K."/>
            <person name="Kim K.D."/>
        </authorList>
    </citation>
    <scope>NUCLEOTIDE SEQUENCE [LARGE SCALE GENOMIC DNA]</scope>
    <source>
        <strain evidence="1 2">GSE09</strain>
    </source>
</reference>
<dbReference type="InterPro" id="IPR017853">
    <property type="entry name" value="GH"/>
</dbReference>
<dbReference type="SUPFAM" id="SSF51445">
    <property type="entry name" value="(Trans)glycosidases"/>
    <property type="match status" value="1"/>
</dbReference>
<evidence type="ECO:0008006" key="3">
    <source>
        <dbReference type="Google" id="ProtNLM"/>
    </source>
</evidence>
<gene>
    <name evidence="1" type="ORF">BB050_03963</name>
</gene>